<dbReference type="Gene3D" id="2.30.39.10">
    <property type="entry name" value="Alpha-1-antitrypsin, domain 1"/>
    <property type="match status" value="1"/>
</dbReference>
<proteinExistence type="predicted"/>
<reference evidence="2" key="1">
    <citation type="submission" date="2022-11" db="UniProtKB">
        <authorList>
            <consortium name="WormBaseParasite"/>
        </authorList>
    </citation>
    <scope>IDENTIFICATION</scope>
</reference>
<accession>A0A915IST1</accession>
<keyword evidence="1" id="KW-1185">Reference proteome</keyword>
<dbReference type="InterPro" id="IPR042185">
    <property type="entry name" value="Serpin_sf_2"/>
</dbReference>
<evidence type="ECO:0000313" key="2">
    <source>
        <dbReference type="WBParaSite" id="nRc.2.0.1.t16876-RA"/>
    </source>
</evidence>
<dbReference type="WBParaSite" id="nRc.2.0.1.t16876-RA">
    <property type="protein sequence ID" value="nRc.2.0.1.t16876-RA"/>
    <property type="gene ID" value="nRc.2.0.1.g16876"/>
</dbReference>
<dbReference type="SUPFAM" id="SSF56574">
    <property type="entry name" value="Serpins"/>
    <property type="match status" value="1"/>
</dbReference>
<evidence type="ECO:0000313" key="1">
    <source>
        <dbReference type="Proteomes" id="UP000887565"/>
    </source>
</evidence>
<dbReference type="InterPro" id="IPR036186">
    <property type="entry name" value="Serpin_sf"/>
</dbReference>
<dbReference type="AlphaFoldDB" id="A0A915IST1"/>
<name>A0A915IST1_ROMCU</name>
<sequence>MFIGISKGEHFYYEDKRVECVKLSTEYAGVGMYILLPKNATSIQEFKKFGESNYIRKIIYRPNGLTNDTSKYILVVDEEGFEAAGAVAFEDENRIAPSKPYKRFVADKPFHFYVTYASQPHRSKRFETVLFSGQYVGVSP</sequence>
<protein>
    <submittedName>
        <fullName evidence="2">Uncharacterized protein</fullName>
    </submittedName>
</protein>
<organism evidence="1 2">
    <name type="scientific">Romanomermis culicivorax</name>
    <name type="common">Nematode worm</name>
    <dbReference type="NCBI Taxonomy" id="13658"/>
    <lineage>
        <taxon>Eukaryota</taxon>
        <taxon>Metazoa</taxon>
        <taxon>Ecdysozoa</taxon>
        <taxon>Nematoda</taxon>
        <taxon>Enoplea</taxon>
        <taxon>Dorylaimia</taxon>
        <taxon>Mermithida</taxon>
        <taxon>Mermithoidea</taxon>
        <taxon>Mermithidae</taxon>
        <taxon>Romanomermis</taxon>
    </lineage>
</organism>
<dbReference type="Proteomes" id="UP000887565">
    <property type="component" value="Unplaced"/>
</dbReference>